<keyword evidence="2" id="KW-1185">Reference proteome</keyword>
<comment type="caution">
    <text evidence="1">The sequence shown here is derived from an EMBL/GenBank/DDBJ whole genome shotgun (WGS) entry which is preliminary data.</text>
</comment>
<name>A0A9D3Z4H6_DREPO</name>
<organism evidence="1 2">
    <name type="scientific">Dreissena polymorpha</name>
    <name type="common">Zebra mussel</name>
    <name type="synonym">Mytilus polymorpha</name>
    <dbReference type="NCBI Taxonomy" id="45954"/>
    <lineage>
        <taxon>Eukaryota</taxon>
        <taxon>Metazoa</taxon>
        <taxon>Spiralia</taxon>
        <taxon>Lophotrochozoa</taxon>
        <taxon>Mollusca</taxon>
        <taxon>Bivalvia</taxon>
        <taxon>Autobranchia</taxon>
        <taxon>Heteroconchia</taxon>
        <taxon>Euheterodonta</taxon>
        <taxon>Imparidentia</taxon>
        <taxon>Neoheterodontei</taxon>
        <taxon>Myida</taxon>
        <taxon>Dreissenoidea</taxon>
        <taxon>Dreissenidae</taxon>
        <taxon>Dreissena</taxon>
    </lineage>
</organism>
<reference evidence="1" key="2">
    <citation type="submission" date="2020-11" db="EMBL/GenBank/DDBJ databases">
        <authorList>
            <person name="McCartney M.A."/>
            <person name="Auch B."/>
            <person name="Kono T."/>
            <person name="Mallez S."/>
            <person name="Becker A."/>
            <person name="Gohl D.M."/>
            <person name="Silverstein K.A.T."/>
            <person name="Koren S."/>
            <person name="Bechman K.B."/>
            <person name="Herman A."/>
            <person name="Abrahante J.E."/>
            <person name="Garbe J."/>
        </authorList>
    </citation>
    <scope>NUCLEOTIDE SEQUENCE</scope>
    <source>
        <strain evidence="1">Duluth1</strain>
        <tissue evidence="1">Whole animal</tissue>
    </source>
</reference>
<protein>
    <submittedName>
        <fullName evidence="1">Uncharacterized protein</fullName>
    </submittedName>
</protein>
<reference evidence="1" key="1">
    <citation type="journal article" date="2019" name="bioRxiv">
        <title>The Genome of the Zebra Mussel, Dreissena polymorpha: A Resource for Invasive Species Research.</title>
        <authorList>
            <person name="McCartney M.A."/>
            <person name="Auch B."/>
            <person name="Kono T."/>
            <person name="Mallez S."/>
            <person name="Zhang Y."/>
            <person name="Obille A."/>
            <person name="Becker A."/>
            <person name="Abrahante J.E."/>
            <person name="Garbe J."/>
            <person name="Badalamenti J.P."/>
            <person name="Herman A."/>
            <person name="Mangelson H."/>
            <person name="Liachko I."/>
            <person name="Sullivan S."/>
            <person name="Sone E.D."/>
            <person name="Koren S."/>
            <person name="Silverstein K.A.T."/>
            <person name="Beckman K.B."/>
            <person name="Gohl D.M."/>
        </authorList>
    </citation>
    <scope>NUCLEOTIDE SEQUENCE</scope>
    <source>
        <strain evidence="1">Duluth1</strain>
        <tissue evidence="1">Whole animal</tissue>
    </source>
</reference>
<dbReference type="AlphaFoldDB" id="A0A9D3Z4H6"/>
<evidence type="ECO:0000313" key="1">
    <source>
        <dbReference type="EMBL" id="KAH3711697.1"/>
    </source>
</evidence>
<evidence type="ECO:0000313" key="2">
    <source>
        <dbReference type="Proteomes" id="UP000828390"/>
    </source>
</evidence>
<dbReference type="EMBL" id="JAIWYP010000014">
    <property type="protein sequence ID" value="KAH3711697.1"/>
    <property type="molecule type" value="Genomic_DNA"/>
</dbReference>
<sequence length="54" mass="5037">MAVIVELICHVVADCWGGYGGGGDGGGDGISGGDGDIGGDGGDCDGGDCNFDGD</sequence>
<dbReference type="Proteomes" id="UP000828390">
    <property type="component" value="Unassembled WGS sequence"/>
</dbReference>
<proteinExistence type="predicted"/>
<gene>
    <name evidence="1" type="ORF">DPMN_071369</name>
</gene>
<accession>A0A9D3Z4H6</accession>